<gene>
    <name evidence="2" type="ORF">GCM10007094_10910</name>
</gene>
<dbReference type="Gene3D" id="3.40.630.30">
    <property type="match status" value="1"/>
</dbReference>
<dbReference type="EMBL" id="BMXE01000002">
    <property type="protein sequence ID" value="GHB24677.1"/>
    <property type="molecule type" value="Genomic_DNA"/>
</dbReference>
<sequence length="188" mass="21446">MTTFPRLRTASLTLREWKETDALRVQKILNNQNVTRMLSGSPYPYTLAHAEVFLQNRVPDDLGRAIHWAIELQGEVVGGIGARPLHETPIMGWWLSEDHWRKGIMYEAAREALSYLLLERELPKVFADAFSDNTGSLRLVRKLGFVHTGKNEGSSRARPDGNYPTEEFLISPLDFIEAQQAREQELAQ</sequence>
<dbReference type="PROSITE" id="PS51186">
    <property type="entry name" value="GNAT"/>
    <property type="match status" value="1"/>
</dbReference>
<feature type="domain" description="N-acetyltransferase" evidence="1">
    <location>
        <begin position="12"/>
        <end position="170"/>
    </location>
</feature>
<comment type="caution">
    <text evidence="2">The sequence shown here is derived from an EMBL/GenBank/DDBJ whole genome shotgun (WGS) entry which is preliminary data.</text>
</comment>
<protein>
    <submittedName>
        <fullName evidence="2">N-acetyltransferase GCN5</fullName>
    </submittedName>
</protein>
<dbReference type="Pfam" id="PF13302">
    <property type="entry name" value="Acetyltransf_3"/>
    <property type="match status" value="1"/>
</dbReference>
<keyword evidence="3" id="KW-1185">Reference proteome</keyword>
<evidence type="ECO:0000313" key="2">
    <source>
        <dbReference type="EMBL" id="GHB24677.1"/>
    </source>
</evidence>
<dbReference type="InterPro" id="IPR000182">
    <property type="entry name" value="GNAT_dom"/>
</dbReference>
<dbReference type="PANTHER" id="PTHR43792">
    <property type="entry name" value="GNAT FAMILY, PUTATIVE (AFU_ORTHOLOGUE AFUA_3G00765)-RELATED-RELATED"/>
    <property type="match status" value="1"/>
</dbReference>
<dbReference type="InterPro" id="IPR051531">
    <property type="entry name" value="N-acetyltransferase"/>
</dbReference>
<evidence type="ECO:0000313" key="3">
    <source>
        <dbReference type="Proteomes" id="UP000637980"/>
    </source>
</evidence>
<evidence type="ECO:0000259" key="1">
    <source>
        <dbReference type="PROSITE" id="PS51186"/>
    </source>
</evidence>
<dbReference type="SUPFAM" id="SSF55729">
    <property type="entry name" value="Acyl-CoA N-acyltransferases (Nat)"/>
    <property type="match status" value="1"/>
</dbReference>
<name>A0ABQ3E769_9HYPH</name>
<dbReference type="RefSeq" id="WP_189435776.1">
    <property type="nucleotide sequence ID" value="NZ_BMXE01000002.1"/>
</dbReference>
<accession>A0ABQ3E769</accession>
<organism evidence="2 3">
    <name type="scientific">Pseudovibrio japonicus</name>
    <dbReference type="NCBI Taxonomy" id="366534"/>
    <lineage>
        <taxon>Bacteria</taxon>
        <taxon>Pseudomonadati</taxon>
        <taxon>Pseudomonadota</taxon>
        <taxon>Alphaproteobacteria</taxon>
        <taxon>Hyphomicrobiales</taxon>
        <taxon>Stappiaceae</taxon>
        <taxon>Pseudovibrio</taxon>
    </lineage>
</organism>
<dbReference type="Proteomes" id="UP000637980">
    <property type="component" value="Unassembled WGS sequence"/>
</dbReference>
<reference evidence="3" key="1">
    <citation type="journal article" date="2019" name="Int. J. Syst. Evol. Microbiol.">
        <title>The Global Catalogue of Microorganisms (GCM) 10K type strain sequencing project: providing services to taxonomists for standard genome sequencing and annotation.</title>
        <authorList>
            <consortium name="The Broad Institute Genomics Platform"/>
            <consortium name="The Broad Institute Genome Sequencing Center for Infectious Disease"/>
            <person name="Wu L."/>
            <person name="Ma J."/>
        </authorList>
    </citation>
    <scope>NUCLEOTIDE SEQUENCE [LARGE SCALE GENOMIC DNA]</scope>
    <source>
        <strain evidence="3">KCTC 12861</strain>
    </source>
</reference>
<proteinExistence type="predicted"/>
<dbReference type="InterPro" id="IPR016181">
    <property type="entry name" value="Acyl_CoA_acyltransferase"/>
</dbReference>